<protein>
    <submittedName>
        <fullName evidence="2">E3 ubiquitin-protein ligase RGLG1-like</fullName>
    </submittedName>
</protein>
<sequence>MATPRMTNFKSTEATAPASEEPVCPICLTNPKDMAF</sequence>
<proteinExistence type="predicted"/>
<evidence type="ECO:0000313" key="2">
    <source>
        <dbReference type="EMBL" id="MCI34632.1"/>
    </source>
</evidence>
<organism evidence="2 3">
    <name type="scientific">Trifolium medium</name>
    <dbReference type="NCBI Taxonomy" id="97028"/>
    <lineage>
        <taxon>Eukaryota</taxon>
        <taxon>Viridiplantae</taxon>
        <taxon>Streptophyta</taxon>
        <taxon>Embryophyta</taxon>
        <taxon>Tracheophyta</taxon>
        <taxon>Spermatophyta</taxon>
        <taxon>Magnoliopsida</taxon>
        <taxon>eudicotyledons</taxon>
        <taxon>Gunneridae</taxon>
        <taxon>Pentapetalae</taxon>
        <taxon>rosids</taxon>
        <taxon>fabids</taxon>
        <taxon>Fabales</taxon>
        <taxon>Fabaceae</taxon>
        <taxon>Papilionoideae</taxon>
        <taxon>50 kb inversion clade</taxon>
        <taxon>NPAAA clade</taxon>
        <taxon>Hologalegina</taxon>
        <taxon>IRL clade</taxon>
        <taxon>Trifolieae</taxon>
        <taxon>Trifolium</taxon>
    </lineage>
</organism>
<feature type="region of interest" description="Disordered" evidence="1">
    <location>
        <begin position="1"/>
        <end position="23"/>
    </location>
</feature>
<dbReference type="AlphaFoldDB" id="A0A392RES4"/>
<evidence type="ECO:0000256" key="1">
    <source>
        <dbReference type="SAM" id="MobiDB-lite"/>
    </source>
</evidence>
<reference evidence="2 3" key="1">
    <citation type="journal article" date="2018" name="Front. Plant Sci.">
        <title>Red Clover (Trifolium pratense) and Zigzag Clover (T. medium) - A Picture of Genomic Similarities and Differences.</title>
        <authorList>
            <person name="Dluhosova J."/>
            <person name="Istvanek J."/>
            <person name="Nedelnik J."/>
            <person name="Repkova J."/>
        </authorList>
    </citation>
    <scope>NUCLEOTIDE SEQUENCE [LARGE SCALE GENOMIC DNA]</scope>
    <source>
        <strain evidence="3">cv. 10/8</strain>
        <tissue evidence="2">Leaf</tissue>
    </source>
</reference>
<accession>A0A392RES4</accession>
<dbReference type="EMBL" id="LXQA010215618">
    <property type="protein sequence ID" value="MCI34632.1"/>
    <property type="molecule type" value="Genomic_DNA"/>
</dbReference>
<name>A0A392RES4_9FABA</name>
<dbReference type="Proteomes" id="UP000265520">
    <property type="component" value="Unassembled WGS sequence"/>
</dbReference>
<feature type="non-terminal residue" evidence="2">
    <location>
        <position position="36"/>
    </location>
</feature>
<evidence type="ECO:0000313" key="3">
    <source>
        <dbReference type="Proteomes" id="UP000265520"/>
    </source>
</evidence>
<comment type="caution">
    <text evidence="2">The sequence shown here is derived from an EMBL/GenBank/DDBJ whole genome shotgun (WGS) entry which is preliminary data.</text>
</comment>
<feature type="compositionally biased region" description="Polar residues" evidence="1">
    <location>
        <begin position="1"/>
        <end position="14"/>
    </location>
</feature>
<keyword evidence="3" id="KW-1185">Reference proteome</keyword>